<gene>
    <name evidence="3" type="ORF">LCGC14_2102590</name>
</gene>
<proteinExistence type="inferred from homology"/>
<comment type="caution">
    <text evidence="3">The sequence shown here is derived from an EMBL/GenBank/DDBJ whole genome shotgun (WGS) entry which is preliminary data.</text>
</comment>
<comment type="similarity">
    <text evidence="1">Belongs to the NAD(P)-dependent epimerase/dehydratase family.</text>
</comment>
<sequence>MNVLITGHSGFIGGHTADYFTEMGHVVFGVARSFNLAGAYKQYSLDITDFDSLSRLVNEKCIDVIMHFAGKPIVADCDQDPFQAFLVNGLGTAAALDSARYAGVKRVVVVETDKIYGIQEHTPTNEDAALKPGSPYEFSKVLAAAFCEFYRNQYGMNVISVRPVNVFGPNDYSFTRIVPASMRNIFEGKGIPIHEHAAAVHRDFIYVKDVAKMMYLLATEDTQHSIYNLSTNNSMSILEFAKRITTALGHTVDPIIIKKPGNYPEIPFQAIDGSRFLNEFDFTCTPLEEAMVETYREYSEQFNISVL</sequence>
<name>A0A0F9GMJ5_9ZZZZ</name>
<evidence type="ECO:0000256" key="1">
    <source>
        <dbReference type="ARBA" id="ARBA00007637"/>
    </source>
</evidence>
<dbReference type="InterPro" id="IPR036291">
    <property type="entry name" value="NAD(P)-bd_dom_sf"/>
</dbReference>
<evidence type="ECO:0000259" key="2">
    <source>
        <dbReference type="Pfam" id="PF01370"/>
    </source>
</evidence>
<dbReference type="InterPro" id="IPR001509">
    <property type="entry name" value="Epimerase_deHydtase"/>
</dbReference>
<dbReference type="AlphaFoldDB" id="A0A0F9GMJ5"/>
<dbReference type="Pfam" id="PF01370">
    <property type="entry name" value="Epimerase"/>
    <property type="match status" value="1"/>
</dbReference>
<reference evidence="3" key="1">
    <citation type="journal article" date="2015" name="Nature">
        <title>Complex archaea that bridge the gap between prokaryotes and eukaryotes.</title>
        <authorList>
            <person name="Spang A."/>
            <person name="Saw J.H."/>
            <person name="Jorgensen S.L."/>
            <person name="Zaremba-Niedzwiedzka K."/>
            <person name="Martijn J."/>
            <person name="Lind A.E."/>
            <person name="van Eijk R."/>
            <person name="Schleper C."/>
            <person name="Guy L."/>
            <person name="Ettema T.J."/>
        </authorList>
    </citation>
    <scope>NUCLEOTIDE SEQUENCE</scope>
</reference>
<organism evidence="3">
    <name type="scientific">marine sediment metagenome</name>
    <dbReference type="NCBI Taxonomy" id="412755"/>
    <lineage>
        <taxon>unclassified sequences</taxon>
        <taxon>metagenomes</taxon>
        <taxon>ecological metagenomes</taxon>
    </lineage>
</organism>
<dbReference type="Gene3D" id="3.40.50.720">
    <property type="entry name" value="NAD(P)-binding Rossmann-like Domain"/>
    <property type="match status" value="1"/>
</dbReference>
<accession>A0A0F9GMJ5</accession>
<evidence type="ECO:0000313" key="3">
    <source>
        <dbReference type="EMBL" id="KKL70670.1"/>
    </source>
</evidence>
<dbReference type="EMBL" id="LAZR01025832">
    <property type="protein sequence ID" value="KKL70670.1"/>
    <property type="molecule type" value="Genomic_DNA"/>
</dbReference>
<protein>
    <recommendedName>
        <fullName evidence="2">NAD-dependent epimerase/dehydratase domain-containing protein</fullName>
    </recommendedName>
</protein>
<feature type="domain" description="NAD-dependent epimerase/dehydratase" evidence="2">
    <location>
        <begin position="3"/>
        <end position="229"/>
    </location>
</feature>
<dbReference type="PANTHER" id="PTHR43000">
    <property type="entry name" value="DTDP-D-GLUCOSE 4,6-DEHYDRATASE-RELATED"/>
    <property type="match status" value="1"/>
</dbReference>
<dbReference type="CDD" id="cd08946">
    <property type="entry name" value="SDR_e"/>
    <property type="match status" value="1"/>
</dbReference>
<dbReference type="SUPFAM" id="SSF51735">
    <property type="entry name" value="NAD(P)-binding Rossmann-fold domains"/>
    <property type="match status" value="1"/>
</dbReference>